<feature type="transmembrane region" description="Helical" evidence="1">
    <location>
        <begin position="71"/>
        <end position="94"/>
    </location>
</feature>
<evidence type="ECO:0000313" key="3">
    <source>
        <dbReference type="Proteomes" id="UP000199513"/>
    </source>
</evidence>
<feature type="transmembrane region" description="Helical" evidence="1">
    <location>
        <begin position="146"/>
        <end position="167"/>
    </location>
</feature>
<feature type="transmembrane region" description="Helical" evidence="1">
    <location>
        <begin position="173"/>
        <end position="197"/>
    </location>
</feature>
<evidence type="ECO:0000313" key="2">
    <source>
        <dbReference type="EMBL" id="SFF56793.1"/>
    </source>
</evidence>
<keyword evidence="1" id="KW-1133">Transmembrane helix</keyword>
<accession>A0A1I2JS40</accession>
<feature type="transmembrane region" description="Helical" evidence="1">
    <location>
        <begin position="27"/>
        <end position="50"/>
    </location>
</feature>
<organism evidence="2 3">
    <name type="scientific">Thermoflexibacter ruber</name>
    <dbReference type="NCBI Taxonomy" id="1003"/>
    <lineage>
        <taxon>Bacteria</taxon>
        <taxon>Pseudomonadati</taxon>
        <taxon>Bacteroidota</taxon>
        <taxon>Cytophagia</taxon>
        <taxon>Cytophagales</taxon>
        <taxon>Thermoflexibacteraceae</taxon>
        <taxon>Thermoflexibacter</taxon>
    </lineage>
</organism>
<proteinExistence type="predicted"/>
<name>A0A1I2JS40_9BACT</name>
<evidence type="ECO:0000256" key="1">
    <source>
        <dbReference type="SAM" id="Phobius"/>
    </source>
</evidence>
<feature type="transmembrane region" description="Helical" evidence="1">
    <location>
        <begin position="114"/>
        <end position="134"/>
    </location>
</feature>
<keyword evidence="1" id="KW-0812">Transmembrane</keyword>
<reference evidence="2 3" key="1">
    <citation type="submission" date="2016-10" db="EMBL/GenBank/DDBJ databases">
        <authorList>
            <person name="de Groot N.N."/>
        </authorList>
    </citation>
    <scope>NUCLEOTIDE SEQUENCE [LARGE SCALE GENOMIC DNA]</scope>
    <source>
        <strain>GEY</strain>
        <strain evidence="3">DSM 9560</strain>
    </source>
</reference>
<keyword evidence="3" id="KW-1185">Reference proteome</keyword>
<dbReference type="EMBL" id="FONY01000060">
    <property type="protein sequence ID" value="SFF56793.1"/>
    <property type="molecule type" value="Genomic_DNA"/>
</dbReference>
<protein>
    <submittedName>
        <fullName evidence="2">Uncharacterized protein</fullName>
    </submittedName>
</protein>
<keyword evidence="1" id="KW-0472">Membrane</keyword>
<dbReference type="STRING" id="1003.SAMN04488541_106010"/>
<dbReference type="AlphaFoldDB" id="A0A1I2JS40"/>
<gene>
    <name evidence="2" type="ORF">SAMN04488541_106010</name>
</gene>
<sequence>MVILLLKLALRQQDFVRVCVLGFALPFFLYGLGEFSVFLSIFVFQVFLNPAFKPKFYSILYRVTNAPLKKLLFISNILLLAFVTLVFLLCSLLGQFWGQFLEDKIMIIDSIGFIHQYLIVMMCTLGGLCVANILHRVNANDFGGVIFSFVLYNLVFFLMVGVFYLLRSQANETLIFIVICGCLTAIWLLSIHFYNILIK</sequence>
<dbReference type="RefSeq" id="WP_091549361.1">
    <property type="nucleotide sequence ID" value="NZ_FONY01000060.1"/>
</dbReference>
<dbReference type="Proteomes" id="UP000199513">
    <property type="component" value="Unassembled WGS sequence"/>
</dbReference>